<dbReference type="Proteomes" id="UP000192758">
    <property type="component" value="Unassembled WGS sequence"/>
</dbReference>
<protein>
    <submittedName>
        <fullName evidence="1">Uncharacterized protein</fullName>
    </submittedName>
</protein>
<keyword evidence="2" id="KW-1185">Reference proteome</keyword>
<accession>A0A1W0E3L2</accession>
<evidence type="ECO:0000313" key="1">
    <source>
        <dbReference type="EMBL" id="OQS53835.1"/>
    </source>
</evidence>
<dbReference type="EMBL" id="MNPJ01000025">
    <property type="protein sequence ID" value="OQS53835.1"/>
    <property type="molecule type" value="Genomic_DNA"/>
</dbReference>
<evidence type="ECO:0000313" key="2">
    <source>
        <dbReference type="Proteomes" id="UP000192758"/>
    </source>
</evidence>
<comment type="caution">
    <text evidence="1">The sequence shown here is derived from an EMBL/GenBank/DDBJ whole genome shotgun (WGS) entry which is preliminary data.</text>
</comment>
<dbReference type="VEuPathDB" id="MicrosporidiaDB:EHP00_2292"/>
<sequence>MKQIKGINKNSKNKFNISDINKFINLFYSMLYRAYNVNKIKPNNF</sequence>
<name>A0A1W0E3L2_9MICR</name>
<dbReference type="AlphaFoldDB" id="A0A1W0E3L2"/>
<organism evidence="1 2">
    <name type="scientific">Ecytonucleospora hepatopenaei</name>
    <dbReference type="NCBI Taxonomy" id="646526"/>
    <lineage>
        <taxon>Eukaryota</taxon>
        <taxon>Fungi</taxon>
        <taxon>Fungi incertae sedis</taxon>
        <taxon>Microsporidia</taxon>
        <taxon>Enterocytozoonidae</taxon>
        <taxon>Ecytonucleospora</taxon>
    </lineage>
</organism>
<reference evidence="1 2" key="1">
    <citation type="journal article" date="2017" name="Environ. Microbiol.">
        <title>Decay of the glycolytic pathway and adaptation to intranuclear parasitism within Enterocytozoonidae microsporidia.</title>
        <authorList>
            <person name="Wiredu Boakye D."/>
            <person name="Jaroenlak P."/>
            <person name="Prachumwat A."/>
            <person name="Williams T.A."/>
            <person name="Bateman K.S."/>
            <person name="Itsathitphaisarn O."/>
            <person name="Sritunyalucksana K."/>
            <person name="Paszkiewicz K.H."/>
            <person name="Moore K.A."/>
            <person name="Stentiford G.D."/>
            <person name="Williams B.A."/>
        </authorList>
    </citation>
    <scope>NUCLEOTIDE SEQUENCE [LARGE SCALE GENOMIC DNA]</scope>
    <source>
        <strain evidence="1 2">TH1</strain>
    </source>
</reference>
<gene>
    <name evidence="1" type="ORF">EHP00_2292</name>
</gene>
<proteinExistence type="predicted"/>